<keyword evidence="2" id="KW-1185">Reference proteome</keyword>
<dbReference type="PANTHER" id="PTHR33116:SF86">
    <property type="entry name" value="REVERSE TRANSCRIPTASE DOMAIN-CONTAINING PROTEIN"/>
    <property type="match status" value="1"/>
</dbReference>
<proteinExistence type="predicted"/>
<accession>A0A9W3BUJ5</accession>
<reference evidence="2" key="1">
    <citation type="journal article" date="2019" name="Database">
        <title>The radish genome database (RadishGD): an integrated information resource for radish genomics.</title>
        <authorList>
            <person name="Yu H.J."/>
            <person name="Baek S."/>
            <person name="Lee Y.J."/>
            <person name="Cho A."/>
            <person name="Mun J.H."/>
        </authorList>
    </citation>
    <scope>NUCLEOTIDE SEQUENCE [LARGE SCALE GENOMIC DNA]</scope>
    <source>
        <strain evidence="2">cv. WK10039</strain>
    </source>
</reference>
<name>A0A9W3BUJ5_RAPSA</name>
<evidence type="ECO:0000313" key="3">
    <source>
        <dbReference type="RefSeq" id="XP_056842952.1"/>
    </source>
</evidence>
<evidence type="ECO:0000259" key="1">
    <source>
        <dbReference type="Pfam" id="PF13966"/>
    </source>
</evidence>
<dbReference type="InterPro" id="IPR026960">
    <property type="entry name" value="RVT-Znf"/>
</dbReference>
<dbReference type="KEGG" id="rsz:130495559"/>
<dbReference type="AlphaFoldDB" id="A0A9W3BUJ5"/>
<protein>
    <submittedName>
        <fullName evidence="3">Uncharacterized protein LOC130495559</fullName>
    </submittedName>
</protein>
<dbReference type="Pfam" id="PF13966">
    <property type="entry name" value="zf-RVT"/>
    <property type="match status" value="1"/>
</dbReference>
<dbReference type="RefSeq" id="XP_056842952.1">
    <property type="nucleotide sequence ID" value="XM_056986972.1"/>
</dbReference>
<sequence length="843" mass="97140">MVGSDHRPVVAVMEDKIPKRRGQFRFDKRWIGKDGLMDSIAMGWSNDQENENGDIVTKISNCRHEIAKWRKDNPHLMDNSRTQEDIMEVSRKLQEAYKDEEEYWQQKSRNMWHVYGDLNTNFYHALTKQRRTRNRIVGLHDNNGNWITEDNGVEKVAVDYFTELFGTTAPSDFDSFLEDIRPDITPQMNQRLLRLATEEEVRQALFMMHPEKAPGPDGMTALFFQHSWHIIKHDVVALAQKDECQTILKILKEYEAVSGQRINFQKSSIQFGHKIEESCRQEMRNILDIQNVGGMGSYLGLPENLGGSKIQVFGFLQDRLNSRINGWTFKFFTKGGKEVIIKSVATALPNHVMSCYRLPKAITKKLTSVVAQFWWSPGGSTKGMHWKSWDKVCLTKEEGGLGFKEISDFNTAMLAKQLWRLIEKPTTLFSRVFKGRYFRNASPLDPIRSYSPSYGWRSISSARSLVSKGLIKRVGTGSSISVWNDPWLPTTRPRPANKKHATSYPDLTVDQLIDADLKKWNSQAIRALVDPQDVQIIESIPISKVQREDRDGWHFTQNGKYSVKSGYQLERVYPDKEKPMSTFGPTVDVLKANCWKIRCPPKLKHFLWQLVSGCIAVRKNLHARGLTGDICCDRCGASEESINHVFFECPPARQVWALSQIPTSPHIFPTESLYTNMDHLFWRVSPKMEDHHFAWILWYIWKGRNNKVFSNLDIDPRDTLKIAVTETKSWEDAQVVSAQVIDRPTPSLPIIPGRWCFTDGSWKDKDVFSGQGWYSTLEEEWPAFDSYLADIKNLRENFHSSEIIYVPRTQNKKADGLARGARTQASFVVHMDDEPPTWFTESI</sequence>
<reference evidence="3" key="2">
    <citation type="submission" date="2025-08" db="UniProtKB">
        <authorList>
            <consortium name="RefSeq"/>
        </authorList>
    </citation>
    <scope>IDENTIFICATION</scope>
    <source>
        <tissue evidence="3">Leaf</tissue>
    </source>
</reference>
<organism evidence="2 3">
    <name type="scientific">Raphanus sativus</name>
    <name type="common">Radish</name>
    <name type="synonym">Raphanus raphanistrum var. sativus</name>
    <dbReference type="NCBI Taxonomy" id="3726"/>
    <lineage>
        <taxon>Eukaryota</taxon>
        <taxon>Viridiplantae</taxon>
        <taxon>Streptophyta</taxon>
        <taxon>Embryophyta</taxon>
        <taxon>Tracheophyta</taxon>
        <taxon>Spermatophyta</taxon>
        <taxon>Magnoliopsida</taxon>
        <taxon>eudicotyledons</taxon>
        <taxon>Gunneridae</taxon>
        <taxon>Pentapetalae</taxon>
        <taxon>rosids</taxon>
        <taxon>malvids</taxon>
        <taxon>Brassicales</taxon>
        <taxon>Brassicaceae</taxon>
        <taxon>Brassiceae</taxon>
        <taxon>Raphanus</taxon>
    </lineage>
</organism>
<dbReference type="GeneID" id="130495559"/>
<dbReference type="OrthoDB" id="1108352at2759"/>
<dbReference type="PANTHER" id="PTHR33116">
    <property type="entry name" value="REVERSE TRANSCRIPTASE ZINC-BINDING DOMAIN-CONTAINING PROTEIN-RELATED-RELATED"/>
    <property type="match status" value="1"/>
</dbReference>
<feature type="domain" description="Reverse transcriptase zinc-binding" evidence="1">
    <location>
        <begin position="561"/>
        <end position="656"/>
    </location>
</feature>
<gene>
    <name evidence="3" type="primary">LOC130495559</name>
</gene>
<dbReference type="Proteomes" id="UP000504610">
    <property type="component" value="Chromosome 6"/>
</dbReference>
<evidence type="ECO:0000313" key="2">
    <source>
        <dbReference type="Proteomes" id="UP000504610"/>
    </source>
</evidence>